<reference evidence="3 4" key="1">
    <citation type="submission" date="2014-09" db="EMBL/GenBank/DDBJ databases">
        <authorList>
            <person name="Magalhaes I.L.F."/>
            <person name="Oliveira U."/>
            <person name="Santos F.R."/>
            <person name="Vidigal T.H.D.A."/>
            <person name="Brescovit A.D."/>
            <person name="Santos A.J."/>
        </authorList>
    </citation>
    <scope>NUCLEOTIDE SEQUENCE [LARGE SCALE GENOMIC DNA]</scope>
</reference>
<evidence type="ECO:0000313" key="4">
    <source>
        <dbReference type="Proteomes" id="UP000054845"/>
    </source>
</evidence>
<dbReference type="Proteomes" id="UP000054845">
    <property type="component" value="Unassembled WGS sequence"/>
</dbReference>
<feature type="domain" description="DUF7330" evidence="2">
    <location>
        <begin position="70"/>
        <end position="227"/>
    </location>
</feature>
<feature type="compositionally biased region" description="Low complexity" evidence="1">
    <location>
        <begin position="230"/>
        <end position="245"/>
    </location>
</feature>
<dbReference type="OrthoDB" id="5289249at2759"/>
<dbReference type="AlphaFoldDB" id="A0A0N7LAW9"/>
<evidence type="ECO:0000313" key="3">
    <source>
        <dbReference type="EMBL" id="CEH17754.1"/>
    </source>
</evidence>
<feature type="region of interest" description="Disordered" evidence="1">
    <location>
        <begin position="207"/>
        <end position="251"/>
    </location>
</feature>
<dbReference type="EMBL" id="CCYA01000265">
    <property type="protein sequence ID" value="CEH17754.1"/>
    <property type="molecule type" value="Genomic_DNA"/>
</dbReference>
<evidence type="ECO:0000259" key="2">
    <source>
        <dbReference type="Pfam" id="PF24016"/>
    </source>
</evidence>
<evidence type="ECO:0000256" key="1">
    <source>
        <dbReference type="SAM" id="MobiDB-lite"/>
    </source>
</evidence>
<dbReference type="Pfam" id="PF24016">
    <property type="entry name" value="DUF7330"/>
    <property type="match status" value="1"/>
</dbReference>
<keyword evidence="4" id="KW-1185">Reference proteome</keyword>
<name>A0A0N7LAW9_9BASI</name>
<protein>
    <recommendedName>
        <fullName evidence="2">DUF7330 domain-containing protein</fullName>
    </recommendedName>
</protein>
<accession>A0A0N7LAW9</accession>
<sequence length="301" mass="32550">MSSSTQDALPPWAFTALETAKQVAGRKVARHIRIEQPSQSIKGIYCISPLVADLHPPIYDRPCDTQLENCSSSAWFEGRGSPVNVTVVVQGDGDEEAHAKVKEAAQNENLEQLTLQSEKVVGQRKVGGATEKRRPVGIHAKSYMGSVRVAIPQYTLSTPLTIRLKSKSGDVHLLLPPSFSGMLSWSTETGKLKLSKAIQERYEELGEKHKHRGVGRLKSAGWTKVKNNHQQPSQPQSASGSAPASNRSSMHLGPHEVASKAEAVEGTRGTRGDSAELITARGDIHIYEAGEATNSTNCIVC</sequence>
<dbReference type="STRING" id="401625.A0A0N7LAW9"/>
<proteinExistence type="predicted"/>
<dbReference type="InterPro" id="IPR055754">
    <property type="entry name" value="DUF7330"/>
</dbReference>
<organism evidence="3 4">
    <name type="scientific">Ceraceosorus bombacis</name>
    <dbReference type="NCBI Taxonomy" id="401625"/>
    <lineage>
        <taxon>Eukaryota</taxon>
        <taxon>Fungi</taxon>
        <taxon>Dikarya</taxon>
        <taxon>Basidiomycota</taxon>
        <taxon>Ustilaginomycotina</taxon>
        <taxon>Exobasidiomycetes</taxon>
        <taxon>Ceraceosorales</taxon>
        <taxon>Ceraceosoraceae</taxon>
        <taxon>Ceraceosorus</taxon>
    </lineage>
</organism>